<evidence type="ECO:0000256" key="1">
    <source>
        <dbReference type="ARBA" id="ARBA00004170"/>
    </source>
</evidence>
<evidence type="ECO:0000256" key="3">
    <source>
        <dbReference type="ARBA" id="ARBA00023078"/>
    </source>
</evidence>
<comment type="similarity">
    <text evidence="2">Belongs to the PsbU family.</text>
</comment>
<comment type="caution">
    <text evidence="6">The sequence shown here is derived from an EMBL/GenBank/DDBJ whole genome shotgun (WGS) entry which is preliminary data.</text>
</comment>
<dbReference type="GO" id="GO:0019898">
    <property type="term" value="C:extrinsic component of membrane"/>
    <property type="evidence" value="ECO:0007669"/>
    <property type="project" value="InterPro"/>
</dbReference>
<dbReference type="NCBIfam" id="NF002708">
    <property type="entry name" value="PRK02515.1"/>
    <property type="match status" value="1"/>
</dbReference>
<dbReference type="GO" id="GO:0009523">
    <property type="term" value="C:photosystem II"/>
    <property type="evidence" value="ECO:0007669"/>
    <property type="project" value="InterPro"/>
</dbReference>
<dbReference type="GO" id="GO:0042549">
    <property type="term" value="P:photosystem II stabilization"/>
    <property type="evidence" value="ECO:0007669"/>
    <property type="project" value="InterPro"/>
</dbReference>
<dbReference type="OrthoDB" id="203347at2759"/>
<dbReference type="Gene3D" id="1.10.150.320">
    <property type="entry name" value="Photosystem II 12 kDa extrinsic protein"/>
    <property type="match status" value="1"/>
</dbReference>
<dbReference type="SUPFAM" id="SSF81585">
    <property type="entry name" value="PsbU/PolX domain-like"/>
    <property type="match status" value="1"/>
</dbReference>
<accession>A0A9C7PQH3</accession>
<gene>
    <name evidence="6" type="ORF">GpartN1_g371.t1</name>
</gene>
<evidence type="ECO:0000256" key="5">
    <source>
        <dbReference type="ARBA" id="ARBA00043089"/>
    </source>
</evidence>
<protein>
    <recommendedName>
        <fullName evidence="5">Photosystem II 12 kDa extrinsic protein</fullName>
    </recommendedName>
</protein>
<keyword evidence="3" id="KW-0793">Thylakoid</keyword>
<comment type="subcellular location">
    <subcellularLocation>
        <location evidence="1">Membrane</location>
        <topology evidence="1">Peripheral membrane protein</topology>
    </subcellularLocation>
</comment>
<sequence length="171" mass="19193">MYTLSFVSSSFLSGSSCQIKDSQRHALKQFRRMLRSPKSCKLSCTCSESEKAINRRKFLLTSLGAVSSVVFLSQAALATREYAGVGYLGGGEKVDINNANIRAYTKFPGFYPKLASLIVKNGPYKSVNDLYNIKGLTEEQKELIKKYEDRFVALDPAPEYEVDKFNNGLYR</sequence>
<evidence type="ECO:0000256" key="4">
    <source>
        <dbReference type="ARBA" id="ARBA00023136"/>
    </source>
</evidence>
<evidence type="ECO:0000256" key="2">
    <source>
        <dbReference type="ARBA" id="ARBA00010827"/>
    </source>
</evidence>
<dbReference type="AlphaFoldDB" id="A0A9C7PQH3"/>
<dbReference type="Proteomes" id="UP001061958">
    <property type="component" value="Unassembled WGS sequence"/>
</dbReference>
<evidence type="ECO:0000313" key="6">
    <source>
        <dbReference type="EMBL" id="GJQ08580.1"/>
    </source>
</evidence>
<reference evidence="6" key="2">
    <citation type="submission" date="2022-01" db="EMBL/GenBank/DDBJ databases">
        <authorList>
            <person name="Hirooka S."/>
            <person name="Miyagishima S.Y."/>
        </authorList>
    </citation>
    <scope>NUCLEOTIDE SEQUENCE</scope>
    <source>
        <strain evidence="6">NBRC 102759</strain>
    </source>
</reference>
<organism evidence="6 7">
    <name type="scientific">Galdieria partita</name>
    <dbReference type="NCBI Taxonomy" id="83374"/>
    <lineage>
        <taxon>Eukaryota</taxon>
        <taxon>Rhodophyta</taxon>
        <taxon>Bangiophyceae</taxon>
        <taxon>Galdieriales</taxon>
        <taxon>Galdieriaceae</taxon>
        <taxon>Galdieria</taxon>
    </lineage>
</organism>
<proteinExistence type="inferred from homology"/>
<keyword evidence="4" id="KW-0472">Membrane</keyword>
<dbReference type="InterPro" id="IPR010527">
    <property type="entry name" value="PSII_PsbU"/>
</dbReference>
<keyword evidence="7" id="KW-1185">Reference proteome</keyword>
<dbReference type="GO" id="GO:0015979">
    <property type="term" value="P:photosynthesis"/>
    <property type="evidence" value="ECO:0007669"/>
    <property type="project" value="InterPro"/>
</dbReference>
<evidence type="ECO:0000313" key="7">
    <source>
        <dbReference type="Proteomes" id="UP001061958"/>
    </source>
</evidence>
<reference evidence="6" key="1">
    <citation type="journal article" date="2022" name="Proc. Natl. Acad. Sci. U.S.A.">
        <title>Life cycle and functional genomics of the unicellular red alga Galdieria for elucidating algal and plant evolution and industrial use.</title>
        <authorList>
            <person name="Hirooka S."/>
            <person name="Itabashi T."/>
            <person name="Ichinose T.M."/>
            <person name="Onuma R."/>
            <person name="Fujiwara T."/>
            <person name="Yamashita S."/>
            <person name="Jong L.W."/>
            <person name="Tomita R."/>
            <person name="Iwane A.H."/>
            <person name="Miyagishima S.Y."/>
        </authorList>
    </citation>
    <scope>NUCLEOTIDE SEQUENCE</scope>
    <source>
        <strain evidence="6">NBRC 102759</strain>
    </source>
</reference>
<name>A0A9C7PQH3_9RHOD</name>
<dbReference type="EMBL" id="BQMJ01000003">
    <property type="protein sequence ID" value="GJQ08580.1"/>
    <property type="molecule type" value="Genomic_DNA"/>
</dbReference>
<dbReference type="Pfam" id="PF06514">
    <property type="entry name" value="PsbU"/>
    <property type="match status" value="1"/>
</dbReference>